<organism evidence="3 4">
    <name type="scientific">Candidimonas nitroreducens</name>
    <dbReference type="NCBI Taxonomy" id="683354"/>
    <lineage>
        <taxon>Bacteria</taxon>
        <taxon>Pseudomonadati</taxon>
        <taxon>Pseudomonadota</taxon>
        <taxon>Betaproteobacteria</taxon>
        <taxon>Burkholderiales</taxon>
        <taxon>Alcaligenaceae</taxon>
        <taxon>Candidimonas</taxon>
    </lineage>
</organism>
<sequence>MAQARNTAGLAHAAGLCGGSRDEHCCQYVASATKHKKSRRQTMKSFTALAVLALSALPCLAGAKAPVDHYPEKPIRLIVPYAAGGGTDVLARFTAQGLSTSLGQPVIVENKPGVAGIMGTEMVAKAAPDGYTLLMAPSGPLVMNPVMRKSLPYAPETSFAPVSIIGRLPLLITVNASSQIYSVKDLVAYAKAHADSVTYATSSPLFQLATELFKQKTGTKFVAIPYKSSGESTTALAGGQVTMAIADIPPVTSLIKAKMLRALAYTNKTRAASFPDVPTVAEVGLPGTEVATLVGVVAPAGTPAPIVRKLQDALIALVHKPGTLERFTSMGVEPVGSTSEEFAHAISSDLKRWAQVAKRAGIEKQ</sequence>
<reference evidence="4" key="1">
    <citation type="submission" date="2017-06" db="EMBL/GenBank/DDBJ databases">
        <title>Herbaspirillum phytohormonus sp. nov., isolated from the root nodule of Robinia pseudoacacia in lead-zinc mine.</title>
        <authorList>
            <person name="Fan M."/>
            <person name="Lin Y."/>
        </authorList>
    </citation>
    <scope>NUCLEOTIDE SEQUENCE [LARGE SCALE GENOMIC DNA]</scope>
    <source>
        <strain evidence="4">SC-089</strain>
    </source>
</reference>
<proteinExistence type="inferred from homology"/>
<protein>
    <recommendedName>
        <fullName evidence="5">Tripartite tricarboxylate transporter substrate binding protein</fullName>
    </recommendedName>
</protein>
<dbReference type="Pfam" id="PF03401">
    <property type="entry name" value="TctC"/>
    <property type="match status" value="1"/>
</dbReference>
<evidence type="ECO:0000313" key="4">
    <source>
        <dbReference type="Proteomes" id="UP000214603"/>
    </source>
</evidence>
<evidence type="ECO:0000313" key="3">
    <source>
        <dbReference type="EMBL" id="OWT61909.1"/>
    </source>
</evidence>
<keyword evidence="2" id="KW-1133">Transmembrane helix</keyword>
<dbReference type="InterPro" id="IPR042100">
    <property type="entry name" value="Bug_dom1"/>
</dbReference>
<comment type="caution">
    <text evidence="3">The sequence shown here is derived from an EMBL/GenBank/DDBJ whole genome shotgun (WGS) entry which is preliminary data.</text>
</comment>
<keyword evidence="4" id="KW-1185">Reference proteome</keyword>
<dbReference type="SUPFAM" id="SSF53850">
    <property type="entry name" value="Periplasmic binding protein-like II"/>
    <property type="match status" value="1"/>
</dbReference>
<dbReference type="EMBL" id="NJIH01000004">
    <property type="protein sequence ID" value="OWT61909.1"/>
    <property type="molecule type" value="Genomic_DNA"/>
</dbReference>
<dbReference type="PANTHER" id="PTHR42928:SF5">
    <property type="entry name" value="BLR1237 PROTEIN"/>
    <property type="match status" value="1"/>
</dbReference>
<comment type="similarity">
    <text evidence="1">Belongs to the UPF0065 (bug) family.</text>
</comment>
<evidence type="ECO:0008006" key="5">
    <source>
        <dbReference type="Google" id="ProtNLM"/>
    </source>
</evidence>
<gene>
    <name evidence="3" type="ORF">CEY11_08780</name>
</gene>
<dbReference type="PANTHER" id="PTHR42928">
    <property type="entry name" value="TRICARBOXYLATE-BINDING PROTEIN"/>
    <property type="match status" value="1"/>
</dbReference>
<evidence type="ECO:0000256" key="2">
    <source>
        <dbReference type="SAM" id="Phobius"/>
    </source>
</evidence>
<dbReference type="Proteomes" id="UP000214603">
    <property type="component" value="Unassembled WGS sequence"/>
</dbReference>
<dbReference type="Gene3D" id="3.40.190.10">
    <property type="entry name" value="Periplasmic binding protein-like II"/>
    <property type="match status" value="1"/>
</dbReference>
<accession>A0A225MTC7</accession>
<evidence type="ECO:0000256" key="1">
    <source>
        <dbReference type="ARBA" id="ARBA00006987"/>
    </source>
</evidence>
<dbReference type="AlphaFoldDB" id="A0A225MTC7"/>
<dbReference type="PIRSF" id="PIRSF017082">
    <property type="entry name" value="YflP"/>
    <property type="match status" value="1"/>
</dbReference>
<keyword evidence="2" id="KW-0812">Transmembrane</keyword>
<dbReference type="Gene3D" id="3.40.190.150">
    <property type="entry name" value="Bordetella uptake gene, domain 1"/>
    <property type="match status" value="1"/>
</dbReference>
<dbReference type="CDD" id="cd07012">
    <property type="entry name" value="PBP2_Bug_TTT"/>
    <property type="match status" value="1"/>
</dbReference>
<feature type="transmembrane region" description="Helical" evidence="2">
    <location>
        <begin position="46"/>
        <end position="63"/>
    </location>
</feature>
<name>A0A225MTC7_9BURK</name>
<dbReference type="InterPro" id="IPR005064">
    <property type="entry name" value="BUG"/>
</dbReference>
<keyword evidence="2" id="KW-0472">Membrane</keyword>